<keyword evidence="3" id="KW-0378">Hydrolase</keyword>
<dbReference type="Proteomes" id="UP000555393">
    <property type="component" value="Unassembled WGS sequence"/>
</dbReference>
<gene>
    <name evidence="3" type="ORF">FHS77_003209</name>
</gene>
<proteinExistence type="predicted"/>
<comment type="caution">
    <text evidence="3">The sequence shown here is derived from an EMBL/GenBank/DDBJ whole genome shotgun (WGS) entry which is preliminary data.</text>
</comment>
<feature type="compositionally biased region" description="Polar residues" evidence="1">
    <location>
        <begin position="470"/>
        <end position="479"/>
    </location>
</feature>
<organism evidence="3 4">
    <name type="scientific">Paenochrobactrum gallinarii</name>
    <dbReference type="NCBI Taxonomy" id="643673"/>
    <lineage>
        <taxon>Bacteria</taxon>
        <taxon>Pseudomonadati</taxon>
        <taxon>Pseudomonadota</taxon>
        <taxon>Alphaproteobacteria</taxon>
        <taxon>Hyphomicrobiales</taxon>
        <taxon>Brucellaceae</taxon>
        <taxon>Paenochrobactrum</taxon>
    </lineage>
</organism>
<dbReference type="EMBL" id="JACIIU010000051">
    <property type="protein sequence ID" value="MBB6262627.1"/>
    <property type="molecule type" value="Genomic_DNA"/>
</dbReference>
<accession>A0A841M1L8</accession>
<keyword evidence="3" id="KW-0347">Helicase</keyword>
<dbReference type="GO" id="GO:0004386">
    <property type="term" value="F:helicase activity"/>
    <property type="evidence" value="ECO:0007669"/>
    <property type="project" value="UniProtKB-KW"/>
</dbReference>
<keyword evidence="3" id="KW-0067">ATP-binding</keyword>
<evidence type="ECO:0000256" key="1">
    <source>
        <dbReference type="SAM" id="MobiDB-lite"/>
    </source>
</evidence>
<keyword evidence="4" id="KW-1185">Reference proteome</keyword>
<reference evidence="3 4" key="1">
    <citation type="submission" date="2020-08" db="EMBL/GenBank/DDBJ databases">
        <title>Genomic Encyclopedia of Type Strains, Phase IV (KMG-IV): sequencing the most valuable type-strain genomes for metagenomic binning, comparative biology and taxonomic classification.</title>
        <authorList>
            <person name="Goeker M."/>
        </authorList>
    </citation>
    <scope>NUCLEOTIDE SEQUENCE [LARGE SCALE GENOMIC DNA]</scope>
    <source>
        <strain evidence="3 4">DSM 22336</strain>
    </source>
</reference>
<keyword evidence="3" id="KW-0547">Nucleotide-binding</keyword>
<evidence type="ECO:0000259" key="2">
    <source>
        <dbReference type="Pfam" id="PF12307"/>
    </source>
</evidence>
<feature type="region of interest" description="Disordered" evidence="1">
    <location>
        <begin position="450"/>
        <end position="479"/>
    </location>
</feature>
<dbReference type="AlphaFoldDB" id="A0A841M1L8"/>
<dbReference type="InterPro" id="IPR022081">
    <property type="entry name" value="DUF3631"/>
</dbReference>
<name>A0A841M1L8_9HYPH</name>
<dbReference type="RefSeq" id="WP_184224836.1">
    <property type="nucleotide sequence ID" value="NZ_JACIIU010000051.1"/>
</dbReference>
<feature type="compositionally biased region" description="Basic and acidic residues" evidence="1">
    <location>
        <begin position="458"/>
        <end position="469"/>
    </location>
</feature>
<protein>
    <submittedName>
        <fullName evidence="3">Putative DNA primase/helicase</fullName>
    </submittedName>
</protein>
<dbReference type="Pfam" id="PF12307">
    <property type="entry name" value="DUF3631"/>
    <property type="match status" value="1"/>
</dbReference>
<evidence type="ECO:0000313" key="4">
    <source>
        <dbReference type="Proteomes" id="UP000555393"/>
    </source>
</evidence>
<evidence type="ECO:0000313" key="3">
    <source>
        <dbReference type="EMBL" id="MBB6262627.1"/>
    </source>
</evidence>
<feature type="domain" description="DUF3631" evidence="2">
    <location>
        <begin position="249"/>
        <end position="426"/>
    </location>
</feature>
<sequence length="479" mass="53460">MNNHAMPDDGAFEAIEIPFTQSQADAKIAELAKLSPLEYEQCREAEAKALCLRVSFLDKFVEAQRPKGPDEVEAEPFEDVELWAEPVDGSTLLSEIQATIQRFSVLPEHSAPLMAVWALHAWAHDTADISPVLAFVSPEKRCGKTTALSVMSALVPKAMHAVNISTSVLFRVIEKYRPTVLIDEADTFLEANDELRGVLNGGHNRLSAFVWRSVGDDHEPRQFKVWAPKCIAMIGKLPDTLEDRALVVRLRRKQEGEAVERFRADRIHEFHHLRQKAARWTADNEQTLRNSDPHVPVDLNDRAQDNARAICAIADAVGGEWPRTIRMALVGAATQSDDEPQSAGVLLLRDIAEVFEARHSDRIGSTELLDALCELEESPWNEWRVGKPISTRGIAKLLKSYGIIPKRDMSQRFYSRADFDDAFSRYLSDTSKTSVTSVISVMGSASELKNNNNSHDAYNGHDTYKRHNAPDNTIGSGEI</sequence>